<name>A0A8H7W5V4_9HELO</name>
<feature type="region of interest" description="Disordered" evidence="1">
    <location>
        <begin position="225"/>
        <end position="247"/>
    </location>
</feature>
<evidence type="ECO:0008006" key="5">
    <source>
        <dbReference type="Google" id="ProtNLM"/>
    </source>
</evidence>
<dbReference type="PANTHER" id="PTHR33048">
    <property type="entry name" value="PTH11-LIKE INTEGRAL MEMBRANE PROTEIN (AFU_ORTHOLOGUE AFUA_5G11245)"/>
    <property type="match status" value="1"/>
</dbReference>
<feature type="transmembrane region" description="Helical" evidence="2">
    <location>
        <begin position="6"/>
        <end position="26"/>
    </location>
</feature>
<keyword evidence="2" id="KW-0812">Transmembrane</keyword>
<dbReference type="EMBL" id="JAFJYH010000424">
    <property type="protein sequence ID" value="KAG4411959.1"/>
    <property type="molecule type" value="Genomic_DNA"/>
</dbReference>
<organism evidence="3 4">
    <name type="scientific">Cadophora malorum</name>
    <dbReference type="NCBI Taxonomy" id="108018"/>
    <lineage>
        <taxon>Eukaryota</taxon>
        <taxon>Fungi</taxon>
        <taxon>Dikarya</taxon>
        <taxon>Ascomycota</taxon>
        <taxon>Pezizomycotina</taxon>
        <taxon>Leotiomycetes</taxon>
        <taxon>Helotiales</taxon>
        <taxon>Ploettnerulaceae</taxon>
        <taxon>Cadophora</taxon>
    </lineage>
</organism>
<dbReference type="PANTHER" id="PTHR33048:SF47">
    <property type="entry name" value="INTEGRAL MEMBRANE PROTEIN-RELATED"/>
    <property type="match status" value="1"/>
</dbReference>
<dbReference type="InterPro" id="IPR052337">
    <property type="entry name" value="SAT4-like"/>
</dbReference>
<feature type="transmembrane region" description="Helical" evidence="2">
    <location>
        <begin position="135"/>
        <end position="156"/>
    </location>
</feature>
<dbReference type="OrthoDB" id="5378633at2759"/>
<comment type="caution">
    <text evidence="3">The sequence shown here is derived from an EMBL/GenBank/DDBJ whole genome shotgun (WGS) entry which is preliminary data.</text>
</comment>
<gene>
    <name evidence="3" type="ORF">IFR04_014909</name>
</gene>
<accession>A0A8H7W5V4</accession>
<keyword evidence="4" id="KW-1185">Reference proteome</keyword>
<evidence type="ECO:0000313" key="3">
    <source>
        <dbReference type="EMBL" id="KAG4411959.1"/>
    </source>
</evidence>
<protein>
    <recommendedName>
        <fullName evidence="5">Integral membrane protein</fullName>
    </recommendedName>
</protein>
<evidence type="ECO:0000256" key="1">
    <source>
        <dbReference type="SAM" id="MobiDB-lite"/>
    </source>
</evidence>
<evidence type="ECO:0000313" key="4">
    <source>
        <dbReference type="Proteomes" id="UP000664132"/>
    </source>
</evidence>
<evidence type="ECO:0000256" key="2">
    <source>
        <dbReference type="SAM" id="Phobius"/>
    </source>
</evidence>
<keyword evidence="2" id="KW-1133">Transmembrane helix</keyword>
<proteinExistence type="predicted"/>
<dbReference type="Proteomes" id="UP000664132">
    <property type="component" value="Unassembled WGS sequence"/>
</dbReference>
<sequence length="361" mass="39957">MDAVIVNSAIALTAAAFLIILLRIFLRILKHERFLPDDWLMIVSIAFYVAFTATFPAVYKGTNTTQTELYKLNAEAVARITLASKLVLVGRVFYTTFLWCLKGCIKAVVEVIVMDAEHIDECVHHGHPDSPACSITALIQLILTSIIRLLVVLGGLTTQNKLIWAQIECFLATIVVNDPVLHELWRHGWGHLRWGKYGKDHCSPEYNLAVRPPTQATALEYSSRLPSHDDCSDLKPGSPQERTENVPVISSRPGQVIRSSVHSSYSFRVEVSQIRPYQSLGALEIETSVVLVQHSRIGILTPTPGPEGGPTEDDFFSTPTHGKDGTTRIRTEVSCANVELSRDKVPKNVVAKFFRGDQGCG</sequence>
<dbReference type="AlphaFoldDB" id="A0A8H7W5V4"/>
<keyword evidence="2" id="KW-0472">Membrane</keyword>
<reference evidence="3" key="1">
    <citation type="submission" date="2021-02" db="EMBL/GenBank/DDBJ databases">
        <title>Genome sequence Cadophora malorum strain M34.</title>
        <authorList>
            <person name="Stefanovic E."/>
            <person name="Vu D."/>
            <person name="Scully C."/>
            <person name="Dijksterhuis J."/>
            <person name="Roader J."/>
            <person name="Houbraken J."/>
        </authorList>
    </citation>
    <scope>NUCLEOTIDE SEQUENCE</scope>
    <source>
        <strain evidence="3">M34</strain>
    </source>
</reference>
<feature type="transmembrane region" description="Helical" evidence="2">
    <location>
        <begin position="38"/>
        <end position="59"/>
    </location>
</feature>